<dbReference type="InterPro" id="IPR029787">
    <property type="entry name" value="Nucleotide_cyclase"/>
</dbReference>
<dbReference type="NCBIfam" id="TIGR00254">
    <property type="entry name" value="GGDEF"/>
    <property type="match status" value="1"/>
</dbReference>
<evidence type="ECO:0000256" key="8">
    <source>
        <dbReference type="SAM" id="Phobius"/>
    </source>
</evidence>
<dbReference type="InterPro" id="IPR007895">
    <property type="entry name" value="MASE1"/>
</dbReference>
<name>A0A6I4T992_9SPHN</name>
<dbReference type="SMART" id="SM00267">
    <property type="entry name" value="GGDEF"/>
    <property type="match status" value="1"/>
</dbReference>
<feature type="transmembrane region" description="Helical" evidence="8">
    <location>
        <begin position="174"/>
        <end position="193"/>
    </location>
</feature>
<dbReference type="EC" id="2.7.7.65" evidence="2"/>
<accession>A0A6I4T992</accession>
<dbReference type="RefSeq" id="WP_160737290.1">
    <property type="nucleotide sequence ID" value="NZ_WTYT01000006.1"/>
</dbReference>
<feature type="transmembrane region" description="Helical" evidence="8">
    <location>
        <begin position="45"/>
        <end position="64"/>
    </location>
</feature>
<evidence type="ECO:0000256" key="5">
    <source>
        <dbReference type="ARBA" id="ARBA00022989"/>
    </source>
</evidence>
<feature type="transmembrane region" description="Helical" evidence="8">
    <location>
        <begin position="252"/>
        <end position="274"/>
    </location>
</feature>
<evidence type="ECO:0000259" key="9">
    <source>
        <dbReference type="PROSITE" id="PS50113"/>
    </source>
</evidence>
<proteinExistence type="predicted"/>
<dbReference type="Pfam" id="PF05231">
    <property type="entry name" value="MASE1"/>
    <property type="match status" value="1"/>
</dbReference>
<keyword evidence="12" id="KW-1185">Reference proteome</keyword>
<dbReference type="InterPro" id="IPR035965">
    <property type="entry name" value="PAS-like_dom_sf"/>
</dbReference>
<evidence type="ECO:0000313" key="12">
    <source>
        <dbReference type="Proteomes" id="UP000438476"/>
    </source>
</evidence>
<dbReference type="PANTHER" id="PTHR45138">
    <property type="entry name" value="REGULATORY COMPONENTS OF SENSORY TRANSDUCTION SYSTEM"/>
    <property type="match status" value="1"/>
</dbReference>
<dbReference type="GO" id="GO:0052621">
    <property type="term" value="F:diguanylate cyclase activity"/>
    <property type="evidence" value="ECO:0007669"/>
    <property type="project" value="UniProtKB-EC"/>
</dbReference>
<dbReference type="Gene3D" id="3.30.70.270">
    <property type="match status" value="1"/>
</dbReference>
<dbReference type="PROSITE" id="PS50887">
    <property type="entry name" value="GGDEF"/>
    <property type="match status" value="1"/>
</dbReference>
<evidence type="ECO:0000256" key="1">
    <source>
        <dbReference type="ARBA" id="ARBA00004651"/>
    </source>
</evidence>
<reference evidence="11 12" key="1">
    <citation type="submission" date="2019-12" db="EMBL/GenBank/DDBJ databases">
        <title>Genomic-based taxomic classification of the family Erythrobacteraceae.</title>
        <authorList>
            <person name="Xu L."/>
        </authorList>
    </citation>
    <scope>NUCLEOTIDE SEQUENCE [LARGE SCALE GENOMIC DNA]</scope>
    <source>
        <strain evidence="11 12">LMG 29518</strain>
    </source>
</reference>
<dbReference type="Proteomes" id="UP000438476">
    <property type="component" value="Unassembled WGS sequence"/>
</dbReference>
<comment type="caution">
    <text evidence="11">The sequence shown here is derived from an EMBL/GenBank/DDBJ whole genome shotgun (WGS) entry which is preliminary data.</text>
</comment>
<dbReference type="Pfam" id="PF00990">
    <property type="entry name" value="GGDEF"/>
    <property type="match status" value="1"/>
</dbReference>
<dbReference type="InterPro" id="IPR000700">
    <property type="entry name" value="PAS-assoc_C"/>
</dbReference>
<dbReference type="AlphaFoldDB" id="A0A6I4T992"/>
<dbReference type="OrthoDB" id="9812260at2"/>
<dbReference type="PANTHER" id="PTHR45138:SF9">
    <property type="entry name" value="DIGUANYLATE CYCLASE DGCM-RELATED"/>
    <property type="match status" value="1"/>
</dbReference>
<dbReference type="InterPro" id="IPR000160">
    <property type="entry name" value="GGDEF_dom"/>
</dbReference>
<keyword evidence="6 8" id="KW-0472">Membrane</keyword>
<dbReference type="CDD" id="cd01949">
    <property type="entry name" value="GGDEF"/>
    <property type="match status" value="1"/>
</dbReference>
<evidence type="ECO:0000256" key="2">
    <source>
        <dbReference type="ARBA" id="ARBA00012528"/>
    </source>
</evidence>
<gene>
    <name evidence="11" type="ORF">GRI91_13890</name>
</gene>
<evidence type="ECO:0000256" key="4">
    <source>
        <dbReference type="ARBA" id="ARBA00022692"/>
    </source>
</evidence>
<evidence type="ECO:0000256" key="6">
    <source>
        <dbReference type="ARBA" id="ARBA00023136"/>
    </source>
</evidence>
<comment type="subcellular location">
    <subcellularLocation>
        <location evidence="1">Cell membrane</location>
        <topology evidence="1">Multi-pass membrane protein</topology>
    </subcellularLocation>
</comment>
<dbReference type="SUPFAM" id="SSF55073">
    <property type="entry name" value="Nucleotide cyclase"/>
    <property type="match status" value="1"/>
</dbReference>
<keyword evidence="3" id="KW-1003">Cell membrane</keyword>
<dbReference type="FunFam" id="3.30.70.270:FF:000001">
    <property type="entry name" value="Diguanylate cyclase domain protein"/>
    <property type="match status" value="1"/>
</dbReference>
<evidence type="ECO:0000256" key="7">
    <source>
        <dbReference type="ARBA" id="ARBA00034247"/>
    </source>
</evidence>
<dbReference type="EMBL" id="WTYT01000006">
    <property type="protein sequence ID" value="MXO66852.1"/>
    <property type="molecule type" value="Genomic_DNA"/>
</dbReference>
<dbReference type="SUPFAM" id="SSF55785">
    <property type="entry name" value="PYP-like sensor domain (PAS domain)"/>
    <property type="match status" value="1"/>
</dbReference>
<feature type="domain" description="PAC" evidence="9">
    <location>
        <begin position="366"/>
        <end position="418"/>
    </location>
</feature>
<keyword evidence="5 8" id="KW-1133">Transmembrane helix</keyword>
<dbReference type="InterPro" id="IPR050469">
    <property type="entry name" value="Diguanylate_Cyclase"/>
</dbReference>
<evidence type="ECO:0000256" key="3">
    <source>
        <dbReference type="ARBA" id="ARBA00022475"/>
    </source>
</evidence>
<dbReference type="InterPro" id="IPR043128">
    <property type="entry name" value="Rev_trsase/Diguanyl_cyclase"/>
</dbReference>
<feature type="domain" description="GGDEF" evidence="10">
    <location>
        <begin position="464"/>
        <end position="593"/>
    </location>
</feature>
<sequence length="593" mass="65651">MLGFAVLLVGLLMSIMYADWQGFVLLWPSDGIAIAALYLSPRRRWPGLLVAVFCAEALVSHIAGYDLSMNLMFAAGSTALAFLSPWLTFKCPGDANQPLNSFAQAFGIVGGALVASGAKSLISLPSRIDQPLDSQIYWFLAPVLAILIITPILLDIARVAAQGRHLRDLMRYFLGRYVAVFLIVALMSAIIFARPDLAMFIAVLAAIIIAVSLYGQISAAVAALAFASVATWDSLGGHSPLVGLIDRPFSAAVYLQLTILLMILTSMPLAVLQINREMFERSLRQRNNQLIENNTMLNLSEELAGIGRWRLNWRTGEQFWSPQMFKLNGMDPELGPDPGDVKHLLPDGGEELFSKIREHAEDRLPFPIKYHVRFPNGTDRILEMHANNEFDESGRRIGLFAVAMDLTEHFRREKALTTERARAMHLAAEAHKLANTDPLTGLANRRRSLDQLDKCLKTASEKQTQVALIIFDIDHFKQVNDRFGHQTGDDVLIAVADLARRQMRANDLLGRIGGEEFIWILEESSAEEAELGAERLRRAIELHTGQDGQPRVTASFGYAISEPYETQDSLFARADAALYAAKREGRNAVNAAL</sequence>
<organism evidence="11 12">
    <name type="scientific">Altericroceibacterium endophyticum</name>
    <dbReference type="NCBI Taxonomy" id="1808508"/>
    <lineage>
        <taxon>Bacteria</taxon>
        <taxon>Pseudomonadati</taxon>
        <taxon>Pseudomonadota</taxon>
        <taxon>Alphaproteobacteria</taxon>
        <taxon>Sphingomonadales</taxon>
        <taxon>Erythrobacteraceae</taxon>
        <taxon>Altericroceibacterium</taxon>
    </lineage>
</organism>
<evidence type="ECO:0000259" key="10">
    <source>
        <dbReference type="PROSITE" id="PS50887"/>
    </source>
</evidence>
<protein>
    <recommendedName>
        <fullName evidence="2">diguanylate cyclase</fullName>
        <ecNumber evidence="2">2.7.7.65</ecNumber>
    </recommendedName>
</protein>
<comment type="catalytic activity">
    <reaction evidence="7">
        <text>2 GTP = 3',3'-c-di-GMP + 2 diphosphate</text>
        <dbReference type="Rhea" id="RHEA:24898"/>
        <dbReference type="ChEBI" id="CHEBI:33019"/>
        <dbReference type="ChEBI" id="CHEBI:37565"/>
        <dbReference type="ChEBI" id="CHEBI:58805"/>
        <dbReference type="EC" id="2.7.7.65"/>
    </reaction>
</comment>
<feature type="transmembrane region" description="Helical" evidence="8">
    <location>
        <begin position="136"/>
        <end position="154"/>
    </location>
</feature>
<dbReference type="GO" id="GO:0005886">
    <property type="term" value="C:plasma membrane"/>
    <property type="evidence" value="ECO:0007669"/>
    <property type="project" value="UniProtKB-SubCell"/>
</dbReference>
<feature type="transmembrane region" description="Helical" evidence="8">
    <location>
        <begin position="71"/>
        <end position="89"/>
    </location>
</feature>
<keyword evidence="4 8" id="KW-0812">Transmembrane</keyword>
<feature type="transmembrane region" description="Helical" evidence="8">
    <location>
        <begin position="200"/>
        <end position="232"/>
    </location>
</feature>
<dbReference type="PROSITE" id="PS50113">
    <property type="entry name" value="PAC"/>
    <property type="match status" value="1"/>
</dbReference>
<dbReference type="Gene3D" id="3.30.450.20">
    <property type="entry name" value="PAS domain"/>
    <property type="match status" value="1"/>
</dbReference>
<feature type="transmembrane region" description="Helical" evidence="8">
    <location>
        <begin position="101"/>
        <end position="124"/>
    </location>
</feature>
<evidence type="ECO:0000313" key="11">
    <source>
        <dbReference type="EMBL" id="MXO66852.1"/>
    </source>
</evidence>